<feature type="non-terminal residue" evidence="3">
    <location>
        <position position="454"/>
    </location>
</feature>
<feature type="chain" id="PRO_5045708275" description="Peptidase S1 domain-containing protein" evidence="1">
    <location>
        <begin position="20"/>
        <end position="454"/>
    </location>
</feature>
<protein>
    <recommendedName>
        <fullName evidence="2">Peptidase S1 domain-containing protein</fullName>
    </recommendedName>
</protein>
<dbReference type="Pfam" id="PF18322">
    <property type="entry name" value="CLIP_1"/>
    <property type="match status" value="1"/>
</dbReference>
<dbReference type="Gene3D" id="2.40.10.10">
    <property type="entry name" value="Trypsin-like serine proteases"/>
    <property type="match status" value="1"/>
</dbReference>
<dbReference type="PROSITE" id="PS50240">
    <property type="entry name" value="TRYPSIN_DOM"/>
    <property type="match status" value="1"/>
</dbReference>
<dbReference type="CDD" id="cd00190">
    <property type="entry name" value="Tryp_SPc"/>
    <property type="match status" value="1"/>
</dbReference>
<dbReference type="PRINTS" id="PR00722">
    <property type="entry name" value="CHYMOTRYPSIN"/>
</dbReference>
<evidence type="ECO:0000313" key="4">
    <source>
        <dbReference type="Proteomes" id="UP000837857"/>
    </source>
</evidence>
<reference evidence="3" key="1">
    <citation type="submission" date="2022-03" db="EMBL/GenBank/DDBJ databases">
        <authorList>
            <person name="Martin H S."/>
        </authorList>
    </citation>
    <scope>NUCLEOTIDE SEQUENCE</scope>
</reference>
<name>A0ABN8IRQ1_9NEOP</name>
<dbReference type="InterPro" id="IPR001254">
    <property type="entry name" value="Trypsin_dom"/>
</dbReference>
<proteinExistence type="predicted"/>
<organism evidence="3 4">
    <name type="scientific">Iphiclides podalirius</name>
    <name type="common">scarce swallowtail</name>
    <dbReference type="NCBI Taxonomy" id="110791"/>
    <lineage>
        <taxon>Eukaryota</taxon>
        <taxon>Metazoa</taxon>
        <taxon>Ecdysozoa</taxon>
        <taxon>Arthropoda</taxon>
        <taxon>Hexapoda</taxon>
        <taxon>Insecta</taxon>
        <taxon>Pterygota</taxon>
        <taxon>Neoptera</taxon>
        <taxon>Endopterygota</taxon>
        <taxon>Lepidoptera</taxon>
        <taxon>Glossata</taxon>
        <taxon>Ditrysia</taxon>
        <taxon>Papilionoidea</taxon>
        <taxon>Papilionidae</taxon>
        <taxon>Papilioninae</taxon>
        <taxon>Iphiclides</taxon>
    </lineage>
</organism>
<accession>A0ABN8IRQ1</accession>
<dbReference type="PANTHER" id="PTHR24258">
    <property type="entry name" value="SERINE PROTEASE-RELATED"/>
    <property type="match status" value="1"/>
</dbReference>
<evidence type="ECO:0000259" key="2">
    <source>
        <dbReference type="PROSITE" id="PS50240"/>
    </source>
</evidence>
<dbReference type="SUPFAM" id="SSF50494">
    <property type="entry name" value="Trypsin-like serine proteases"/>
    <property type="match status" value="1"/>
</dbReference>
<dbReference type="EMBL" id="OW152841">
    <property type="protein sequence ID" value="CAH2062305.1"/>
    <property type="molecule type" value="Genomic_DNA"/>
</dbReference>
<dbReference type="InterPro" id="IPR001314">
    <property type="entry name" value="Peptidase_S1A"/>
</dbReference>
<dbReference type="InterPro" id="IPR043504">
    <property type="entry name" value="Peptidase_S1_PA_chymotrypsin"/>
</dbReference>
<dbReference type="Pfam" id="PF00089">
    <property type="entry name" value="Trypsin"/>
    <property type="match status" value="1"/>
</dbReference>
<keyword evidence="4" id="KW-1185">Reference proteome</keyword>
<evidence type="ECO:0000313" key="3">
    <source>
        <dbReference type="EMBL" id="CAH2062305.1"/>
    </source>
</evidence>
<keyword evidence="1" id="KW-0732">Signal</keyword>
<feature type="signal peptide" evidence="1">
    <location>
        <begin position="1"/>
        <end position="19"/>
    </location>
</feature>
<gene>
    <name evidence="3" type="ORF">IPOD504_LOCUS11860</name>
</gene>
<dbReference type="Proteomes" id="UP000837857">
    <property type="component" value="Chromosome 29"/>
</dbReference>
<dbReference type="PANTHER" id="PTHR24258:SF129">
    <property type="entry name" value="LP15124P-RELATED"/>
    <property type="match status" value="1"/>
</dbReference>
<feature type="domain" description="Peptidase S1" evidence="2">
    <location>
        <begin position="186"/>
        <end position="442"/>
    </location>
</feature>
<dbReference type="SMART" id="SM00020">
    <property type="entry name" value="Tryp_SPc"/>
    <property type="match status" value="1"/>
</dbReference>
<dbReference type="InterPro" id="IPR009003">
    <property type="entry name" value="Peptidase_S1_PA"/>
</dbReference>
<dbReference type="InterPro" id="IPR041515">
    <property type="entry name" value="PPAF-2-like_Clip"/>
</dbReference>
<evidence type="ECO:0000256" key="1">
    <source>
        <dbReference type="SAM" id="SignalP"/>
    </source>
</evidence>
<sequence length="454" mass="49505">MRRKIFSLVLTSLLAAVLCQGVDDLFADFIKSQSIQTTTESDDDLNLDPVSEDTIGDRSVGVADTNVNECIAENGQRGVCVTYYLCEAESKTIIEDGYTLIDIRAMNECQNLLDTCCLRTHVISTPAPAQTLEEDKMNKAQSIGAHGAASATFTQTIAHNSIASPSSGAVGKCGYSNPGVHAFPVRDGGSPSDRLYADFGEYPWMVAVLKRSDDEDWKQENYIGGGSLIHPAVVMTVAHKLQKRQPNQIMVRAGDWDTNSEEELYDHQDRNVRKIVTHENYFRPSLYNDIGLLFLESPVALDNAPHIGIACLAPRPPPPSANCFSMGWGAADFKNKKVFASILKKVKLPLVPKDRCEEMLRNTRLGRVFRLHESLLCAGGEEGVDTCRGDGGSSLVCPIDSTGSRFAVYGMVAYGLQCGAKDVPGVYVNVPNLHGWVGQQLSNEGLDAKSYSYP</sequence>